<proteinExistence type="predicted"/>
<sequence>MMKLPIIIDTDPGIDDVVAITAALFSEQLDVQLITTVGGNVGIENTTRNALNLVHFLGKDTPVARGANEPLMTQLVTAAEVHGESGVGTYQFPEQADESLLVKEHAVLALRNKILQSSEPVTLVPIGPLTNIGLLLKMYPETKENIKEIVLMGGAVEGGNATSVAEFNIFVDPHAAKIVFDSNINIVMCGLDITRITTITDENIKIVEEYGKVGKMVSEMLSTYGDSSSTTKLSSIHDLCTIFYLTRPELFTVVKRAKVDVVTEGPAFGCTVAEYREDGNVQVCLDADVEAFRLEFITTFKKIFDELEVLQYVD</sequence>
<dbReference type="GO" id="GO:0006152">
    <property type="term" value="P:purine nucleoside catabolic process"/>
    <property type="evidence" value="ECO:0007669"/>
    <property type="project" value="TreeGrafter"/>
</dbReference>
<dbReference type="GO" id="GO:0008477">
    <property type="term" value="F:purine nucleosidase activity"/>
    <property type="evidence" value="ECO:0007669"/>
    <property type="project" value="TreeGrafter"/>
</dbReference>
<reference evidence="4 5" key="1">
    <citation type="submission" date="2021-05" db="EMBL/GenBank/DDBJ databases">
        <title>Novel Bacillus species.</title>
        <authorList>
            <person name="Liu G."/>
        </authorList>
    </citation>
    <scope>NUCLEOTIDE SEQUENCE [LARGE SCALE GENOMIC DNA]</scope>
    <source>
        <strain evidence="4 5">FJAT-49682</strain>
    </source>
</reference>
<dbReference type="GO" id="GO:0045437">
    <property type="term" value="F:uridine nucleosidase activity"/>
    <property type="evidence" value="ECO:0007669"/>
    <property type="project" value="UniProtKB-ARBA"/>
</dbReference>
<dbReference type="CDD" id="cd02651">
    <property type="entry name" value="nuc_hydro_IU_UC_XIUA"/>
    <property type="match status" value="1"/>
</dbReference>
<accession>A0A942ULR5</accession>
<dbReference type="EMBL" id="JAGYPN010000002">
    <property type="protein sequence ID" value="MBS4223690.1"/>
    <property type="molecule type" value="Genomic_DNA"/>
</dbReference>
<dbReference type="InterPro" id="IPR001910">
    <property type="entry name" value="Inosine/uridine_hydrolase_dom"/>
</dbReference>
<evidence type="ECO:0000313" key="5">
    <source>
        <dbReference type="Proteomes" id="UP000676456"/>
    </source>
</evidence>
<dbReference type="AlphaFoldDB" id="A0A942ULR5"/>
<dbReference type="PROSITE" id="PS01247">
    <property type="entry name" value="IUNH"/>
    <property type="match status" value="1"/>
</dbReference>
<organism evidence="4 5">
    <name type="scientific">Lederbergia citrea</name>
    <dbReference type="NCBI Taxonomy" id="2833581"/>
    <lineage>
        <taxon>Bacteria</taxon>
        <taxon>Bacillati</taxon>
        <taxon>Bacillota</taxon>
        <taxon>Bacilli</taxon>
        <taxon>Bacillales</taxon>
        <taxon>Bacillaceae</taxon>
        <taxon>Lederbergia</taxon>
    </lineage>
</organism>
<comment type="caution">
    <text evidence="4">The sequence shown here is derived from an EMBL/GenBank/DDBJ whole genome shotgun (WGS) entry which is preliminary data.</text>
</comment>
<dbReference type="PANTHER" id="PTHR12304:SF15">
    <property type="entry name" value="NON-SPECIFIC RIBONUCLEOSIDE HYDROLASE RIHC"/>
    <property type="match status" value="1"/>
</dbReference>
<evidence type="ECO:0000259" key="3">
    <source>
        <dbReference type="Pfam" id="PF01156"/>
    </source>
</evidence>
<dbReference type="InterPro" id="IPR015910">
    <property type="entry name" value="I/U_nuclsd_hydro_CS"/>
</dbReference>
<protein>
    <submittedName>
        <fullName evidence="4">Nucleoside hydrolase</fullName>
    </submittedName>
</protein>
<name>A0A942ULR5_9BACI</name>
<dbReference type="InterPro" id="IPR023186">
    <property type="entry name" value="IUNH"/>
</dbReference>
<evidence type="ECO:0000313" key="4">
    <source>
        <dbReference type="EMBL" id="MBS4223690.1"/>
    </source>
</evidence>
<keyword evidence="5" id="KW-1185">Reference proteome</keyword>
<dbReference type="PANTHER" id="PTHR12304">
    <property type="entry name" value="INOSINE-URIDINE PREFERRING NUCLEOSIDE HYDROLASE"/>
    <property type="match status" value="1"/>
</dbReference>
<keyword evidence="1 4" id="KW-0378">Hydrolase</keyword>
<feature type="domain" description="Inosine/uridine-preferring nucleoside hydrolase" evidence="3">
    <location>
        <begin position="6"/>
        <end position="293"/>
    </location>
</feature>
<evidence type="ECO:0000256" key="2">
    <source>
        <dbReference type="ARBA" id="ARBA00023295"/>
    </source>
</evidence>
<dbReference type="Pfam" id="PF01156">
    <property type="entry name" value="IU_nuc_hydro"/>
    <property type="match status" value="1"/>
</dbReference>
<dbReference type="Proteomes" id="UP000676456">
    <property type="component" value="Unassembled WGS sequence"/>
</dbReference>
<dbReference type="Gene3D" id="3.90.245.10">
    <property type="entry name" value="Ribonucleoside hydrolase-like"/>
    <property type="match status" value="1"/>
</dbReference>
<dbReference type="InterPro" id="IPR036452">
    <property type="entry name" value="Ribo_hydro-like"/>
</dbReference>
<gene>
    <name evidence="4" type="ORF">KHA91_13115</name>
</gene>
<evidence type="ECO:0000256" key="1">
    <source>
        <dbReference type="ARBA" id="ARBA00022801"/>
    </source>
</evidence>
<dbReference type="GO" id="GO:0005829">
    <property type="term" value="C:cytosol"/>
    <property type="evidence" value="ECO:0007669"/>
    <property type="project" value="TreeGrafter"/>
</dbReference>
<dbReference type="SUPFAM" id="SSF53590">
    <property type="entry name" value="Nucleoside hydrolase"/>
    <property type="match status" value="1"/>
</dbReference>
<keyword evidence="2" id="KW-0326">Glycosidase</keyword>